<evidence type="ECO:0000313" key="5">
    <source>
        <dbReference type="EMBL" id="SFG07313.1"/>
    </source>
</evidence>
<dbReference type="GO" id="GO:0009307">
    <property type="term" value="P:DNA restriction-modification system"/>
    <property type="evidence" value="ECO:0007669"/>
    <property type="project" value="UniProtKB-KW"/>
</dbReference>
<keyword evidence="2" id="KW-0680">Restriction system</keyword>
<evidence type="ECO:0000313" key="6">
    <source>
        <dbReference type="Proteomes" id="UP000199642"/>
    </source>
</evidence>
<reference evidence="6" key="1">
    <citation type="submission" date="2016-10" db="EMBL/GenBank/DDBJ databases">
        <authorList>
            <person name="Varghese N."/>
            <person name="Submissions S."/>
        </authorList>
    </citation>
    <scope>NUCLEOTIDE SEQUENCE [LARGE SCALE GENOMIC DNA]</scope>
    <source>
        <strain evidence="6">DSM 19315</strain>
    </source>
</reference>
<comment type="similarity">
    <text evidence="1">Belongs to the type-I restriction system S methylase family.</text>
</comment>
<evidence type="ECO:0000256" key="2">
    <source>
        <dbReference type="ARBA" id="ARBA00022747"/>
    </source>
</evidence>
<dbReference type="GO" id="GO:0003677">
    <property type="term" value="F:DNA binding"/>
    <property type="evidence" value="ECO:0007669"/>
    <property type="project" value="UniProtKB-KW"/>
</dbReference>
<dbReference type="RefSeq" id="WP_092788722.1">
    <property type="nucleotide sequence ID" value="NZ_FOPC01000001.1"/>
</dbReference>
<feature type="domain" description="Type I restriction modification DNA specificity" evidence="4">
    <location>
        <begin position="3"/>
        <end position="175"/>
    </location>
</feature>
<dbReference type="CDD" id="cd17292">
    <property type="entry name" value="RMtype1_S_LlaA17I_TRD2-CR2_like"/>
    <property type="match status" value="1"/>
</dbReference>
<dbReference type="Gene3D" id="3.90.220.20">
    <property type="entry name" value="DNA methylase specificity domains"/>
    <property type="match status" value="2"/>
</dbReference>
<name>A0A1I2NUW3_9BACT</name>
<evidence type="ECO:0000256" key="1">
    <source>
        <dbReference type="ARBA" id="ARBA00010923"/>
    </source>
</evidence>
<protein>
    <submittedName>
        <fullName evidence="5">Type I restriction enzyme, S subunit</fullName>
    </submittedName>
</protein>
<dbReference type="Pfam" id="PF01420">
    <property type="entry name" value="Methylase_S"/>
    <property type="match status" value="2"/>
</dbReference>
<dbReference type="Gene3D" id="1.10.287.1120">
    <property type="entry name" value="Bipartite methylase S protein"/>
    <property type="match status" value="1"/>
</dbReference>
<dbReference type="AlphaFoldDB" id="A0A1I2NUW3"/>
<dbReference type="CDD" id="cd17251">
    <property type="entry name" value="RMtype1_S_HinAWORF1578P-TRD2-CR2_like"/>
    <property type="match status" value="1"/>
</dbReference>
<evidence type="ECO:0000259" key="4">
    <source>
        <dbReference type="Pfam" id="PF01420"/>
    </source>
</evidence>
<accession>A0A1I2NUW3</accession>
<dbReference type="EMBL" id="FOPC01000001">
    <property type="protein sequence ID" value="SFG07313.1"/>
    <property type="molecule type" value="Genomic_DNA"/>
</dbReference>
<dbReference type="SUPFAM" id="SSF116734">
    <property type="entry name" value="DNA methylase specificity domain"/>
    <property type="match status" value="2"/>
</dbReference>
<keyword evidence="6" id="KW-1185">Reference proteome</keyword>
<dbReference type="InterPro" id="IPR044946">
    <property type="entry name" value="Restrct_endonuc_typeI_TRD_sf"/>
</dbReference>
<proteinExistence type="inferred from homology"/>
<keyword evidence="3" id="KW-0238">DNA-binding</keyword>
<dbReference type="STRING" id="435880.SAMN04487988_101307"/>
<feature type="domain" description="Type I restriction modification DNA specificity" evidence="4">
    <location>
        <begin position="235"/>
        <end position="381"/>
    </location>
</feature>
<organism evidence="5 6">
    <name type="scientific">Algoriphagus hitonicola</name>
    <dbReference type="NCBI Taxonomy" id="435880"/>
    <lineage>
        <taxon>Bacteria</taxon>
        <taxon>Pseudomonadati</taxon>
        <taxon>Bacteroidota</taxon>
        <taxon>Cytophagia</taxon>
        <taxon>Cytophagales</taxon>
        <taxon>Cyclobacteriaceae</taxon>
        <taxon>Algoriphagus</taxon>
    </lineage>
</organism>
<dbReference type="InterPro" id="IPR000055">
    <property type="entry name" value="Restrct_endonuc_typeI_TRD"/>
</dbReference>
<sequence length="452" mass="51589">MNKELSTLRLGQIGSVRMCKRVLKEQTSESEEIPFFKISTFGDKPDTYISKELFEEYVNKYSYPQKGDILISAAGTLGKIVIFDGKPSYFQDSNIVWIENDEKKLINEYLYYFYKTNPWETTNGSTINRIYNDNLRNIKVTFPKSIQVQQKIAKVLSDLDAKIELNNRINAELEAMAKLVYEYWFVQFDFPVGFDSAQASGSTQSNPDVTLSEVEGYKSSGGKMVWNEELKREIPEGWEVLDLEKIEDNIITGKTPPTTNEEYYNGDIPFICIGDVRGNMHIVKTEITLSEAGANTQRNKFIPKGAICVTCIASPGLVGFATKDSQTNQQLNSIICNNPENRYYLYFYLTNYFQFAKAKTGNTFANMNKGDFSTIKVLKPPRDLLNDFTKVLESSIDKILNNTLENQQLSSLRDWLLPMLMNGQVSVAEAEERLEEELGMVAEREREEYGPK</sequence>
<dbReference type="InterPro" id="IPR052021">
    <property type="entry name" value="Type-I_RS_S_subunit"/>
</dbReference>
<dbReference type="OrthoDB" id="825893at2"/>
<evidence type="ECO:0000256" key="3">
    <source>
        <dbReference type="ARBA" id="ARBA00023125"/>
    </source>
</evidence>
<gene>
    <name evidence="5" type="ORF">SAMN04487988_101307</name>
</gene>
<dbReference type="PANTHER" id="PTHR30408">
    <property type="entry name" value="TYPE-1 RESTRICTION ENZYME ECOKI SPECIFICITY PROTEIN"/>
    <property type="match status" value="1"/>
</dbReference>
<dbReference type="Proteomes" id="UP000199642">
    <property type="component" value="Unassembled WGS sequence"/>
</dbReference>
<dbReference type="PANTHER" id="PTHR30408:SF13">
    <property type="entry name" value="TYPE I RESTRICTION ENZYME HINDI SPECIFICITY SUBUNIT"/>
    <property type="match status" value="1"/>
</dbReference>